<feature type="region of interest" description="Disordered" evidence="1">
    <location>
        <begin position="276"/>
        <end position="301"/>
    </location>
</feature>
<reference evidence="4" key="1">
    <citation type="journal article" date="2023" name="Commun. Biol.">
        <title>Genome analysis of Parmales, the sister group of diatoms, reveals the evolutionary specialization of diatoms from phago-mixotrophs to photoautotrophs.</title>
        <authorList>
            <person name="Ban H."/>
            <person name="Sato S."/>
            <person name="Yoshikawa S."/>
            <person name="Yamada K."/>
            <person name="Nakamura Y."/>
            <person name="Ichinomiya M."/>
            <person name="Sato N."/>
            <person name="Blanc-Mathieu R."/>
            <person name="Endo H."/>
            <person name="Kuwata A."/>
            <person name="Ogata H."/>
        </authorList>
    </citation>
    <scope>NUCLEOTIDE SEQUENCE [LARGE SCALE GENOMIC DNA]</scope>
    <source>
        <strain evidence="4">NIES 3701</strain>
    </source>
</reference>
<dbReference type="Gene3D" id="1.10.510.10">
    <property type="entry name" value="Transferase(Phosphotransferase) domain 1"/>
    <property type="match status" value="1"/>
</dbReference>
<name>A0A9W6ZSK1_9STRA</name>
<evidence type="ECO:0000256" key="1">
    <source>
        <dbReference type="SAM" id="MobiDB-lite"/>
    </source>
</evidence>
<feature type="compositionally biased region" description="Basic residues" evidence="1">
    <location>
        <begin position="290"/>
        <end position="301"/>
    </location>
</feature>
<dbReference type="Proteomes" id="UP001165085">
    <property type="component" value="Unassembled WGS sequence"/>
</dbReference>
<accession>A0A9W6ZSK1</accession>
<dbReference type="GO" id="GO:0005739">
    <property type="term" value="C:mitochondrion"/>
    <property type="evidence" value="ECO:0007669"/>
    <property type="project" value="TreeGrafter"/>
</dbReference>
<dbReference type="SUPFAM" id="SSF56112">
    <property type="entry name" value="Protein kinase-like (PK-like)"/>
    <property type="match status" value="1"/>
</dbReference>
<dbReference type="InterPro" id="IPR004147">
    <property type="entry name" value="ABC1_dom"/>
</dbReference>
<dbReference type="OrthoDB" id="427480at2759"/>
<dbReference type="EMBL" id="BRXY01000045">
    <property type="protein sequence ID" value="GMH57296.1"/>
    <property type="molecule type" value="Genomic_DNA"/>
</dbReference>
<feature type="compositionally biased region" description="Basic and acidic residues" evidence="1">
    <location>
        <begin position="277"/>
        <end position="288"/>
    </location>
</feature>
<keyword evidence="4" id="KW-1185">Reference proteome</keyword>
<organism evidence="3 4">
    <name type="scientific">Triparma strigata</name>
    <dbReference type="NCBI Taxonomy" id="1606541"/>
    <lineage>
        <taxon>Eukaryota</taxon>
        <taxon>Sar</taxon>
        <taxon>Stramenopiles</taxon>
        <taxon>Ochrophyta</taxon>
        <taxon>Bolidophyceae</taxon>
        <taxon>Parmales</taxon>
        <taxon>Triparmaceae</taxon>
        <taxon>Triparma</taxon>
    </lineage>
</organism>
<dbReference type="PANTHER" id="PTHR45890">
    <property type="entry name" value="AARF DOMAIN CONTAINING KINASE 2 (PREDICTED)"/>
    <property type="match status" value="1"/>
</dbReference>
<proteinExistence type="predicted"/>
<evidence type="ECO:0000259" key="2">
    <source>
        <dbReference type="Pfam" id="PF03109"/>
    </source>
</evidence>
<comment type="caution">
    <text evidence="3">The sequence shown here is derived from an EMBL/GenBank/DDBJ whole genome shotgun (WGS) entry which is preliminary data.</text>
</comment>
<protein>
    <recommendedName>
        <fullName evidence="2">ABC1 atypical kinase-like domain-containing protein</fullName>
    </recommendedName>
</protein>
<sequence>MAKVADWMDERVKWLNFPGMVEEFSELLKDQLDLNNEARNLQQFRKNFSGSSDVIFPSLIMSRSNVMIMEFVDGDTVWEFVERYKDDATLRNRVCDKGITAVCQMIFEHNFVHGDVHPGNILFSREEDPKLVLLDTGIAKRFTRRDHKLLVDVLGGFIQGDGASAGRAIIADSVNRTSIQSHNASGFVKILDDMCEKAKSDQSFFDSIGNYVTIICDGASKHKVMMNQGFVSIALTTRVMEGVALALNPAAEIWRIANKIVMKVKAEEMLGTAASKKRFEDEDEELRRNTFTRRGTKKVPP</sequence>
<gene>
    <name evidence="3" type="ORF">TrST_g8283</name>
</gene>
<dbReference type="PANTHER" id="PTHR45890:SF1">
    <property type="entry name" value="AARF DOMAIN CONTAINING KINASE 2"/>
    <property type="match status" value="1"/>
</dbReference>
<dbReference type="AlphaFoldDB" id="A0A9W6ZSK1"/>
<dbReference type="InterPro" id="IPR011009">
    <property type="entry name" value="Kinase-like_dom_sf"/>
</dbReference>
<evidence type="ECO:0000313" key="3">
    <source>
        <dbReference type="EMBL" id="GMH57296.1"/>
    </source>
</evidence>
<evidence type="ECO:0000313" key="4">
    <source>
        <dbReference type="Proteomes" id="UP001165085"/>
    </source>
</evidence>
<feature type="domain" description="ABC1 atypical kinase-like" evidence="2">
    <location>
        <begin position="2"/>
        <end position="163"/>
    </location>
</feature>
<dbReference type="Pfam" id="PF03109">
    <property type="entry name" value="ABC1"/>
    <property type="match status" value="1"/>
</dbReference>
<dbReference type="InterPro" id="IPR052402">
    <property type="entry name" value="ADCK_kinase"/>
</dbReference>